<dbReference type="OrthoDB" id="7261891at2"/>
<dbReference type="EMBL" id="NPEV01000031">
    <property type="protein sequence ID" value="RAI26377.1"/>
    <property type="molecule type" value="Genomic_DNA"/>
</dbReference>
<dbReference type="AlphaFoldDB" id="A0A327JIZ4"/>
<feature type="domain" description="T6SS Transcription factor RovC-like DNA binding" evidence="1">
    <location>
        <begin position="79"/>
        <end position="178"/>
    </location>
</feature>
<evidence type="ECO:0000313" key="2">
    <source>
        <dbReference type="EMBL" id="RAI26377.1"/>
    </source>
</evidence>
<sequence length="186" mass="20476">MSAQNADIFWSPAVDPSVLIFAPQQGPNMTTVNFKVVPADARTSDEGLYIHFVIDTEHFAAICIDGRAPDGPVAAVTLIDQFIQDRVDAIVRFRDAVLFHRRSPDTRLTPQRRQRLIESLRAIDGRRAGATYQEIAEAVFGAAPVNAITWKSAPLRDTVMRRTASGLALVAGGYRRLLLGHRPDQG</sequence>
<keyword evidence="3" id="KW-1185">Reference proteome</keyword>
<dbReference type="Proteomes" id="UP000249299">
    <property type="component" value="Unassembled WGS sequence"/>
</dbReference>
<proteinExistence type="predicted"/>
<name>A0A327JIZ4_9HYPH</name>
<evidence type="ECO:0000313" key="3">
    <source>
        <dbReference type="Proteomes" id="UP000249299"/>
    </source>
</evidence>
<reference evidence="2 3" key="1">
    <citation type="submission" date="2017-07" db="EMBL/GenBank/DDBJ databases">
        <title>Draft Genome Sequences of Select Purple Nonsulfur Bacteria.</title>
        <authorList>
            <person name="Lasarre B."/>
            <person name="Mckinlay J.B."/>
        </authorList>
    </citation>
    <scope>NUCLEOTIDE SEQUENCE [LARGE SCALE GENOMIC DNA]</scope>
    <source>
        <strain evidence="2 3">DSM 11290</strain>
    </source>
</reference>
<dbReference type="Pfam" id="PF10074">
    <property type="entry name" value="RovC_DNA-bd"/>
    <property type="match status" value="1"/>
</dbReference>
<evidence type="ECO:0000259" key="1">
    <source>
        <dbReference type="Pfam" id="PF10074"/>
    </source>
</evidence>
<protein>
    <recommendedName>
        <fullName evidence="1">T6SS Transcription factor RovC-like DNA binding domain-containing protein</fullName>
    </recommendedName>
</protein>
<gene>
    <name evidence="2" type="ORF">CH339_14300</name>
</gene>
<dbReference type="InterPro" id="IPR018754">
    <property type="entry name" value="RovC-like_DNA-bd"/>
</dbReference>
<comment type="caution">
    <text evidence="2">The sequence shown here is derived from an EMBL/GenBank/DDBJ whole genome shotgun (WGS) entry which is preliminary data.</text>
</comment>
<organism evidence="2 3">
    <name type="scientific">Rhodobium orientis</name>
    <dbReference type="NCBI Taxonomy" id="34017"/>
    <lineage>
        <taxon>Bacteria</taxon>
        <taxon>Pseudomonadati</taxon>
        <taxon>Pseudomonadota</taxon>
        <taxon>Alphaproteobacteria</taxon>
        <taxon>Hyphomicrobiales</taxon>
        <taxon>Rhodobiaceae</taxon>
        <taxon>Rhodobium</taxon>
    </lineage>
</organism>
<accession>A0A327JIZ4</accession>